<evidence type="ECO:0000256" key="4">
    <source>
        <dbReference type="ARBA" id="ARBA00022692"/>
    </source>
</evidence>
<evidence type="ECO:0000313" key="11">
    <source>
        <dbReference type="Proteomes" id="UP000284243"/>
    </source>
</evidence>
<dbReference type="NCBIfam" id="TIGR04057">
    <property type="entry name" value="SusC_RagA_signa"/>
    <property type="match status" value="1"/>
</dbReference>
<dbReference type="Gene3D" id="2.60.40.1120">
    <property type="entry name" value="Carboxypeptidase-like, regulatory domain"/>
    <property type="match status" value="1"/>
</dbReference>
<organism evidence="10 11">
    <name type="scientific">Odoribacter splanchnicus</name>
    <dbReference type="NCBI Taxonomy" id="28118"/>
    <lineage>
        <taxon>Bacteria</taxon>
        <taxon>Pseudomonadati</taxon>
        <taxon>Bacteroidota</taxon>
        <taxon>Bacteroidia</taxon>
        <taxon>Bacteroidales</taxon>
        <taxon>Odoribacteraceae</taxon>
        <taxon>Odoribacter</taxon>
    </lineage>
</organism>
<dbReference type="InterPro" id="IPR012910">
    <property type="entry name" value="Plug_dom"/>
</dbReference>
<reference evidence="10 11" key="1">
    <citation type="submission" date="2018-08" db="EMBL/GenBank/DDBJ databases">
        <title>A genome reference for cultivated species of the human gut microbiota.</title>
        <authorList>
            <person name="Zou Y."/>
            <person name="Xue W."/>
            <person name="Luo G."/>
        </authorList>
    </citation>
    <scope>NUCLEOTIDE SEQUENCE [LARGE SCALE GENOMIC DNA]</scope>
    <source>
        <strain evidence="10 11">AF16-14</strain>
    </source>
</reference>
<dbReference type="InterPro" id="IPR023996">
    <property type="entry name" value="TonB-dep_OMP_SusC/RagA"/>
</dbReference>
<keyword evidence="3 7" id="KW-1134">Transmembrane beta strand</keyword>
<feature type="domain" description="TonB-dependent receptor plug" evidence="8">
    <location>
        <begin position="222"/>
        <end position="331"/>
    </location>
</feature>
<dbReference type="InterPro" id="IPR036942">
    <property type="entry name" value="Beta-barrel_TonB_sf"/>
</dbReference>
<dbReference type="RefSeq" id="WP_046405751.1">
    <property type="nucleotide sequence ID" value="NZ_JADMUD010000024.1"/>
</dbReference>
<keyword evidence="5 7" id="KW-0472">Membrane</keyword>
<gene>
    <name evidence="10" type="ORF">DWW57_13800</name>
</gene>
<dbReference type="InterPro" id="IPR039426">
    <property type="entry name" value="TonB-dep_rcpt-like"/>
</dbReference>
<keyword evidence="4 7" id="KW-0812">Transmembrane</keyword>
<comment type="similarity">
    <text evidence="7">Belongs to the TonB-dependent receptor family.</text>
</comment>
<dbReference type="SUPFAM" id="SSF49464">
    <property type="entry name" value="Carboxypeptidase regulatory domain-like"/>
    <property type="match status" value="1"/>
</dbReference>
<sequence>MTKKQERNNLRPGRGISGRTMFSTVLLLFGIVINLNAQERTKVSFKFQKTTFEQVIQEIQKQTDYDFIYNSKAFPQKSFAIEAQNREVKSILDELSRDLGLEYTIMNKVITLRMKNTPSSSAPQSDQGLRIIKGKVVDEKGEPLPGVSVVVKNTVQGTASDVNGNFTIKPEGQEKIILQFSMIGMQRQEVEYKGEQELKIVMRENNETLNEVMVIGYGSTTRKDMTGSISSLDTKIIESSAAPNLAQMIQGQIPGLNIMLGDGSPGSPSRLEIRGASTLSSNSGPLIVVDDVPMSPDYDINMINSADIKSLNVLKGASATAIYGSRAAGGVIMITTKNNSRNKKPVIQYSFDFTNQRLVSDIRTLTADEFKTLLLEAARNEARASGYEDITQSADYQRFSTPGFFGESNTPWMSTLMQDAITMQHRVSIQGGTAETSYNASFSYLNEEGMLKSLYNKRYTYNAGFNTDISKKLKATVNVNGSFTRRNRNPRGMETAIAARPDVKVYNEDGSFYHQQYQYGGRLVTTKNPLAEITGTRDQEDRNNINLSTSLDWKPISLLNFSMRYSFQRYHTDYDYYASSETYEGSDNFSGKFNGYGKRTNYLTTEQEVEARASFTKTFKQKHYLNLMVAGTYNENNAENYWFAMDNFGDDNVQNGIWQGTEPYEKRPKDGYSLGSVMLSFIGRAEYKFMNRYILNASIRRDGSSKFSPKNRWGNFPAVAAAWLVSEEDFFKNNLPWFSYFKLKGGWGKVGNGWVTEYGWRTMFDNSAYLGRPAIIPSQVGNDDLKWEDTEAWDIGFEFGLFDNQRIKGSFGYYSKNTEGLLYDLTLSPSMGAGSTKVNFASIINKGVEFDLVANLISTKDWQWSVSANISKNKNRVTNIDAEFVSVPGSSMLTSTVIKEGSSLGLIYGFQTDGVFRSQKEIDYYESLNKDHAYQTGTTGRKTIPGDLKYVDQNNDGYVNIATTAKDDRVVLGCSRPDFEGGLSTRLGWKGFTLSIQSSYAYGHQKMWKAGAQQFQFNSYEPGNLLDIALKRWTPENPDSNYPSMRLNKYQNEVVGFAVYDASYWKIQNINLDYRVPVSWLKHINVFSSMTLSFSMNNVYTFTSYPGPSPESFSANMIEGGSIDYSTYPQTRNFNFSIKVTL</sequence>
<dbReference type="PROSITE" id="PS52016">
    <property type="entry name" value="TONB_DEPENDENT_REC_3"/>
    <property type="match status" value="1"/>
</dbReference>
<protein>
    <submittedName>
        <fullName evidence="10">SusC/RagA family TonB-linked outer membrane protein</fullName>
    </submittedName>
</protein>
<dbReference type="InterPro" id="IPR008969">
    <property type="entry name" value="CarboxyPept-like_regulatory"/>
</dbReference>
<evidence type="ECO:0000256" key="6">
    <source>
        <dbReference type="ARBA" id="ARBA00023237"/>
    </source>
</evidence>
<keyword evidence="6 7" id="KW-0998">Cell outer membrane</keyword>
<dbReference type="NCBIfam" id="TIGR04056">
    <property type="entry name" value="OMP_RagA_SusC"/>
    <property type="match status" value="1"/>
</dbReference>
<dbReference type="EMBL" id="QRYC01000022">
    <property type="protein sequence ID" value="RGU55044.1"/>
    <property type="molecule type" value="Genomic_DNA"/>
</dbReference>
<dbReference type="Gene3D" id="2.40.170.20">
    <property type="entry name" value="TonB-dependent receptor, beta-barrel domain"/>
    <property type="match status" value="1"/>
</dbReference>
<dbReference type="InterPro" id="IPR032508">
    <property type="entry name" value="FecR_C"/>
</dbReference>
<feature type="domain" description="Protein FecR C-terminal" evidence="9">
    <location>
        <begin position="45"/>
        <end position="111"/>
    </location>
</feature>
<evidence type="ECO:0000256" key="5">
    <source>
        <dbReference type="ARBA" id="ARBA00023136"/>
    </source>
</evidence>
<dbReference type="Pfam" id="PF13715">
    <property type="entry name" value="CarbopepD_reg_2"/>
    <property type="match status" value="1"/>
</dbReference>
<evidence type="ECO:0000259" key="8">
    <source>
        <dbReference type="Pfam" id="PF07715"/>
    </source>
</evidence>
<dbReference type="InterPro" id="IPR037066">
    <property type="entry name" value="Plug_dom_sf"/>
</dbReference>
<evidence type="ECO:0000256" key="7">
    <source>
        <dbReference type="PROSITE-ProRule" id="PRU01360"/>
    </source>
</evidence>
<evidence type="ECO:0000313" key="10">
    <source>
        <dbReference type="EMBL" id="RGU55044.1"/>
    </source>
</evidence>
<name>A0A412TMJ8_9BACT</name>
<keyword evidence="2 7" id="KW-0813">Transport</keyword>
<dbReference type="InterPro" id="IPR023997">
    <property type="entry name" value="TonB-dep_OMP_SusC/RagA_CS"/>
</dbReference>
<dbReference type="Pfam" id="PF07715">
    <property type="entry name" value="Plug"/>
    <property type="match status" value="1"/>
</dbReference>
<comment type="subcellular location">
    <subcellularLocation>
        <location evidence="1 7">Cell outer membrane</location>
        <topology evidence="1 7">Multi-pass membrane protein</topology>
    </subcellularLocation>
</comment>
<dbReference type="AlphaFoldDB" id="A0A412TMJ8"/>
<dbReference type="Gene3D" id="3.55.50.30">
    <property type="match status" value="1"/>
</dbReference>
<dbReference type="Proteomes" id="UP000284243">
    <property type="component" value="Unassembled WGS sequence"/>
</dbReference>
<evidence type="ECO:0000256" key="2">
    <source>
        <dbReference type="ARBA" id="ARBA00022448"/>
    </source>
</evidence>
<comment type="caution">
    <text evidence="10">The sequence shown here is derived from an EMBL/GenBank/DDBJ whole genome shotgun (WGS) entry which is preliminary data.</text>
</comment>
<evidence type="ECO:0000256" key="3">
    <source>
        <dbReference type="ARBA" id="ARBA00022452"/>
    </source>
</evidence>
<accession>A0A412TMJ8</accession>
<dbReference type="Gene3D" id="2.170.130.10">
    <property type="entry name" value="TonB-dependent receptor, plug domain"/>
    <property type="match status" value="1"/>
</dbReference>
<dbReference type="SUPFAM" id="SSF56935">
    <property type="entry name" value="Porins"/>
    <property type="match status" value="1"/>
</dbReference>
<evidence type="ECO:0000256" key="1">
    <source>
        <dbReference type="ARBA" id="ARBA00004571"/>
    </source>
</evidence>
<dbReference type="Pfam" id="PF16344">
    <property type="entry name" value="FecR_C"/>
    <property type="match status" value="1"/>
</dbReference>
<proteinExistence type="inferred from homology"/>
<evidence type="ECO:0000259" key="9">
    <source>
        <dbReference type="Pfam" id="PF16344"/>
    </source>
</evidence>
<dbReference type="GO" id="GO:0009279">
    <property type="term" value="C:cell outer membrane"/>
    <property type="evidence" value="ECO:0007669"/>
    <property type="project" value="UniProtKB-SubCell"/>
</dbReference>